<comment type="caution">
    <text evidence="3">The sequence shown here is derived from an EMBL/GenBank/DDBJ whole genome shotgun (WGS) entry which is preliminary data.</text>
</comment>
<evidence type="ECO:0000256" key="1">
    <source>
        <dbReference type="SAM" id="Coils"/>
    </source>
</evidence>
<protein>
    <submittedName>
        <fullName evidence="3">Gp5</fullName>
    </submittedName>
</protein>
<gene>
    <name evidence="3" type="ORF">RMCC_2721</name>
</gene>
<feature type="region of interest" description="Disordered" evidence="2">
    <location>
        <begin position="107"/>
        <end position="145"/>
    </location>
</feature>
<dbReference type="EMBL" id="BCSY01000044">
    <property type="protein sequence ID" value="GAS95755.1"/>
    <property type="molecule type" value="Genomic_DNA"/>
</dbReference>
<keyword evidence="4" id="KW-1185">Reference proteome</keyword>
<organism evidence="3 4">
    <name type="scientific">Mycolicibacterium canariasense</name>
    <name type="common">Mycobacterium canariasense</name>
    <dbReference type="NCBI Taxonomy" id="228230"/>
    <lineage>
        <taxon>Bacteria</taxon>
        <taxon>Bacillati</taxon>
        <taxon>Actinomycetota</taxon>
        <taxon>Actinomycetes</taxon>
        <taxon>Mycobacteriales</taxon>
        <taxon>Mycobacteriaceae</taxon>
        <taxon>Mycolicibacterium</taxon>
    </lineage>
</organism>
<name>A0A100WCU0_MYCCR</name>
<evidence type="ECO:0000313" key="4">
    <source>
        <dbReference type="Proteomes" id="UP000069443"/>
    </source>
</evidence>
<feature type="compositionally biased region" description="Basic residues" evidence="2">
    <location>
        <begin position="124"/>
        <end position="145"/>
    </location>
</feature>
<evidence type="ECO:0000313" key="3">
    <source>
        <dbReference type="EMBL" id="GAS95755.1"/>
    </source>
</evidence>
<sequence>MLVTPRWPRKLTDYEAADRAWIVAGLTLAGWPAHEIVERIGGSIRLIRALRADAMTEACRLWQLDIKRLETELRQEHIAHTATQTALTQATRDVERKNTQIDQLIESLRATRSSTPTPSDQTTRRRRRKRRNRHHPSTRRRKRHH</sequence>
<reference evidence="4" key="2">
    <citation type="submission" date="2016-02" db="EMBL/GenBank/DDBJ databases">
        <title>Draft genome sequence of five rapidly growing Mycobacterium species.</title>
        <authorList>
            <person name="Katahira K."/>
            <person name="Gotou Y."/>
            <person name="Iida K."/>
            <person name="Ogura Y."/>
            <person name="Hayashi T."/>
        </authorList>
    </citation>
    <scope>NUCLEOTIDE SEQUENCE [LARGE SCALE GENOMIC DNA]</scope>
    <source>
        <strain evidence="4">JCM15298</strain>
    </source>
</reference>
<feature type="coiled-coil region" evidence="1">
    <location>
        <begin position="52"/>
        <end position="107"/>
    </location>
</feature>
<accession>A0A100WCU0</accession>
<dbReference type="AlphaFoldDB" id="A0A100WCU0"/>
<reference evidence="4" key="1">
    <citation type="journal article" date="2016" name="Genome Announc.">
        <title>Draft Genome Sequences of Five Rapidly Growing Mycobacterium Species, M. thermoresistibile, M. fortuitum subsp. acetamidolyticum, M. canariasense, M. brisbanense, and M. novocastrense.</title>
        <authorList>
            <person name="Katahira K."/>
            <person name="Ogura Y."/>
            <person name="Gotoh Y."/>
            <person name="Hayashi T."/>
        </authorList>
    </citation>
    <scope>NUCLEOTIDE SEQUENCE [LARGE SCALE GENOMIC DNA]</scope>
    <source>
        <strain evidence="4">JCM15298</strain>
    </source>
</reference>
<keyword evidence="1" id="KW-0175">Coiled coil</keyword>
<dbReference type="STRING" id="228230.RMCC_2721"/>
<feature type="compositionally biased region" description="Low complexity" evidence="2">
    <location>
        <begin position="111"/>
        <end position="121"/>
    </location>
</feature>
<proteinExistence type="predicted"/>
<evidence type="ECO:0000256" key="2">
    <source>
        <dbReference type="SAM" id="MobiDB-lite"/>
    </source>
</evidence>
<dbReference type="Proteomes" id="UP000069443">
    <property type="component" value="Unassembled WGS sequence"/>
</dbReference>